<organism evidence="2 3">
    <name type="scientific">Sphingobacterium paucimobilis HER1398</name>
    <dbReference type="NCBI Taxonomy" id="1346330"/>
    <lineage>
        <taxon>Bacteria</taxon>
        <taxon>Pseudomonadati</taxon>
        <taxon>Bacteroidota</taxon>
        <taxon>Sphingobacteriia</taxon>
        <taxon>Sphingobacteriales</taxon>
        <taxon>Sphingobacteriaceae</taxon>
        <taxon>Sphingobacterium</taxon>
    </lineage>
</organism>
<comment type="caution">
    <text evidence="2">The sequence shown here is derived from an EMBL/GenBank/DDBJ whole genome shotgun (WGS) entry which is preliminary data.</text>
</comment>
<dbReference type="InterPro" id="IPR050553">
    <property type="entry name" value="Thioredoxin_ResA/DsbE_sf"/>
</dbReference>
<name>U2JCM6_9SPHI</name>
<dbReference type="OrthoDB" id="9815205at2"/>
<dbReference type="eggNOG" id="COG0526">
    <property type="taxonomic scope" value="Bacteria"/>
</dbReference>
<dbReference type="GO" id="GO:0016491">
    <property type="term" value="F:oxidoreductase activity"/>
    <property type="evidence" value="ECO:0007669"/>
    <property type="project" value="InterPro"/>
</dbReference>
<dbReference type="AlphaFoldDB" id="U2JCM6"/>
<dbReference type="SUPFAM" id="SSF52833">
    <property type="entry name" value="Thioredoxin-like"/>
    <property type="match status" value="1"/>
</dbReference>
<accession>U2JCM6</accession>
<dbReference type="PATRIC" id="fig|1346330.5.peg.1127"/>
<sequence>MNILRVFIVVLITFSSIRAKAQSEIKSRGLLQQEFISEHFITPQWQNSGALKISSTNTIDSLFTAINNHWTQVAPDTLNKYKLDIALEDFKHIDAYCYFWTLASVSQNMNLPVNLKKHLVRSYMIPAMQRDYVMLKQNPDLNTIKLIHGGTLQNTLAIGSQSGMDKETVQSTYQLYTRFSEIFESLANSTDTAVGNYAKDQLNEIGRFKYDLNAQVNYYDGKEDESLNYVIEGLHTNNYPRSRVFSMSKMLINDFIDSGKKDKSFLLLNALTINTTSDNISKDTLLNWYIKVDPVQGKEVFDNTLSRMSRSSFKKTEKSITLPEKWNFLVNMVDSERIKKAKYYLVDVWYTSCAPCIFEIPDLNAFNEKIKNRDDVQLISINTDFFNGKLDETYVAKRSAELGIQFPVVYDNANSNITEKLAVQSFPSKFIIDNTGQIMMKIDNSPISLKAFEVFIAELSF</sequence>
<gene>
    <name evidence="2" type="ORF">M472_16875</name>
</gene>
<dbReference type="InterPro" id="IPR013740">
    <property type="entry name" value="Redoxin"/>
</dbReference>
<dbReference type="CDD" id="cd02966">
    <property type="entry name" value="TlpA_like_family"/>
    <property type="match status" value="1"/>
</dbReference>
<dbReference type="STRING" id="1346330.M472_16875"/>
<dbReference type="InterPro" id="IPR036249">
    <property type="entry name" value="Thioredoxin-like_sf"/>
</dbReference>
<dbReference type="Proteomes" id="UP000016584">
    <property type="component" value="Unassembled WGS sequence"/>
</dbReference>
<evidence type="ECO:0000259" key="1">
    <source>
        <dbReference type="PROSITE" id="PS51352"/>
    </source>
</evidence>
<reference evidence="2 3" key="1">
    <citation type="journal article" date="2013" name="Genome Announc.">
        <title>The Draft Genome Sequence of Sphingomonas paucimobilis Strain HER1398 (Proteobacteria), Host to the Giant PAU Phage, Indicates That It Is a Member of the Genus Sphingobacterium (Bacteroidetes).</title>
        <authorList>
            <person name="White R.A.III."/>
            <person name="Suttle C.A."/>
        </authorList>
    </citation>
    <scope>NUCLEOTIDE SEQUENCE [LARGE SCALE GENOMIC DNA]</scope>
    <source>
        <strain evidence="2 3">HER1398</strain>
    </source>
</reference>
<dbReference type="Pfam" id="PF08534">
    <property type="entry name" value="Redoxin"/>
    <property type="match status" value="1"/>
</dbReference>
<dbReference type="PANTHER" id="PTHR42852:SF13">
    <property type="entry name" value="PROTEIN DIPZ"/>
    <property type="match status" value="1"/>
</dbReference>
<proteinExistence type="predicted"/>
<protein>
    <recommendedName>
        <fullName evidence="1">Thioredoxin domain-containing protein</fullName>
    </recommendedName>
</protein>
<feature type="domain" description="Thioredoxin" evidence="1">
    <location>
        <begin position="311"/>
        <end position="461"/>
    </location>
</feature>
<dbReference type="InterPro" id="IPR013766">
    <property type="entry name" value="Thioredoxin_domain"/>
</dbReference>
<dbReference type="Gene3D" id="3.40.30.10">
    <property type="entry name" value="Glutaredoxin"/>
    <property type="match status" value="1"/>
</dbReference>
<keyword evidence="3" id="KW-1185">Reference proteome</keyword>
<dbReference type="PROSITE" id="PS51352">
    <property type="entry name" value="THIOREDOXIN_2"/>
    <property type="match status" value="1"/>
</dbReference>
<dbReference type="RefSeq" id="WP_021069305.1">
    <property type="nucleotide sequence ID" value="NZ_ATDL01000006.1"/>
</dbReference>
<dbReference type="PANTHER" id="PTHR42852">
    <property type="entry name" value="THIOL:DISULFIDE INTERCHANGE PROTEIN DSBE"/>
    <property type="match status" value="1"/>
</dbReference>
<evidence type="ECO:0000313" key="3">
    <source>
        <dbReference type="Proteomes" id="UP000016584"/>
    </source>
</evidence>
<dbReference type="EMBL" id="ATDL01000006">
    <property type="protein sequence ID" value="ERJ60428.1"/>
    <property type="molecule type" value="Genomic_DNA"/>
</dbReference>
<evidence type="ECO:0000313" key="2">
    <source>
        <dbReference type="EMBL" id="ERJ60428.1"/>
    </source>
</evidence>